<accession>A0AAE3FVH9</accession>
<protein>
    <submittedName>
        <fullName evidence="1">SRPBCC family protein</fullName>
    </submittedName>
</protein>
<name>A0AAE3FVH9_9EURY</name>
<dbReference type="RefSeq" id="WP_174652501.1">
    <property type="nucleotide sequence ID" value="NZ_JAKRVX010000001.1"/>
</dbReference>
<dbReference type="EMBL" id="JAKRVX010000001">
    <property type="protein sequence ID" value="MCL9815986.1"/>
    <property type="molecule type" value="Genomic_DNA"/>
</dbReference>
<dbReference type="SUPFAM" id="SSF55961">
    <property type="entry name" value="Bet v1-like"/>
    <property type="match status" value="1"/>
</dbReference>
<dbReference type="Proteomes" id="UP001203207">
    <property type="component" value="Unassembled WGS sequence"/>
</dbReference>
<gene>
    <name evidence="1" type="ORF">AArcSt2_03425</name>
</gene>
<comment type="caution">
    <text evidence="1">The sequence shown here is derived from an EMBL/GenBank/DDBJ whole genome shotgun (WGS) entry which is preliminary data.</text>
</comment>
<keyword evidence="2" id="KW-1185">Reference proteome</keyword>
<reference evidence="1" key="1">
    <citation type="journal article" date="2022" name="Syst. Appl. Microbiol.">
        <title>Natronocalculus amylovorans gen. nov., sp. nov., and Natranaeroarchaeum aerophilus sp. nov., dominant culturable amylolytic natronoarchaea from hypersaline soda lakes in southwestern Siberia.</title>
        <authorList>
            <person name="Sorokin D.Y."/>
            <person name="Elcheninov A.G."/>
            <person name="Khizhniak T.V."/>
            <person name="Koenen M."/>
            <person name="Bale N.J."/>
            <person name="Damste J.S.S."/>
            <person name="Kublanov I.V."/>
        </authorList>
    </citation>
    <scope>NUCLEOTIDE SEQUENCE</scope>
    <source>
        <strain evidence="1">AArc-St2</strain>
    </source>
</reference>
<organism evidence="1 2">
    <name type="scientific">Natronocalculus amylovorans</name>
    <dbReference type="NCBI Taxonomy" id="2917812"/>
    <lineage>
        <taxon>Archaea</taxon>
        <taxon>Methanobacteriati</taxon>
        <taxon>Methanobacteriota</taxon>
        <taxon>Stenosarchaea group</taxon>
        <taxon>Halobacteria</taxon>
        <taxon>Halobacteriales</taxon>
        <taxon>Haloferacaceae</taxon>
        <taxon>Natronocalculus</taxon>
    </lineage>
</organism>
<reference evidence="1" key="2">
    <citation type="submission" date="2022-02" db="EMBL/GenBank/DDBJ databases">
        <authorList>
            <person name="Elcheninov A.G."/>
            <person name="Sorokin D.Y."/>
            <person name="Kublanov I.V."/>
        </authorList>
    </citation>
    <scope>NUCLEOTIDE SEQUENCE</scope>
    <source>
        <strain evidence="1">AArc-St2</strain>
    </source>
</reference>
<proteinExistence type="predicted"/>
<dbReference type="AlphaFoldDB" id="A0AAE3FVH9"/>
<evidence type="ECO:0000313" key="1">
    <source>
        <dbReference type="EMBL" id="MCL9815986.1"/>
    </source>
</evidence>
<sequence length="134" mass="15202">MREVSVSRFVRATTEELQRELTPARIVQYEGSFDATSVEPDGDGTIVTAEKRGLSFQLRFEPQENGFYYTQVGEMGPFEEMETWLTMKRKDDGSVVTVRSAVDLGIPLPGTGRFAAWKRKGELKRLLDRLADDH</sequence>
<evidence type="ECO:0000313" key="2">
    <source>
        <dbReference type="Proteomes" id="UP001203207"/>
    </source>
</evidence>